<reference evidence="1" key="1">
    <citation type="journal article" date="2020" name="Microb. Genom.">
        <title>Genetic diversity of clinical and environmental Mucorales isolates obtained from an investigation of mucormycosis cases among solid organ transplant recipients.</title>
        <authorList>
            <person name="Nguyen M.H."/>
            <person name="Kaul D."/>
            <person name="Muto C."/>
            <person name="Cheng S.J."/>
            <person name="Richter R.A."/>
            <person name="Bruno V.M."/>
            <person name="Liu G."/>
            <person name="Beyhan S."/>
            <person name="Sundermann A.J."/>
            <person name="Mounaud S."/>
            <person name="Pasculle A.W."/>
            <person name="Nierman W.C."/>
            <person name="Driscoll E."/>
            <person name="Cumbie R."/>
            <person name="Clancy C.J."/>
            <person name="Dupont C.L."/>
        </authorList>
    </citation>
    <scope>NUCLEOTIDE SEQUENCE</scope>
    <source>
        <strain evidence="1">GL11</strain>
    </source>
</reference>
<dbReference type="Proteomes" id="UP000716291">
    <property type="component" value="Unassembled WGS sequence"/>
</dbReference>
<comment type="caution">
    <text evidence="1">The sequence shown here is derived from an EMBL/GenBank/DDBJ whole genome shotgun (WGS) entry which is preliminary data.</text>
</comment>
<dbReference type="EMBL" id="JAANQT010009574">
    <property type="protein sequence ID" value="KAG1276827.1"/>
    <property type="molecule type" value="Genomic_DNA"/>
</dbReference>
<organism evidence="1 2">
    <name type="scientific">Rhizopus oryzae</name>
    <name type="common">Mucormycosis agent</name>
    <name type="synonym">Rhizopus arrhizus var. delemar</name>
    <dbReference type="NCBI Taxonomy" id="64495"/>
    <lineage>
        <taxon>Eukaryota</taxon>
        <taxon>Fungi</taxon>
        <taxon>Fungi incertae sedis</taxon>
        <taxon>Mucoromycota</taxon>
        <taxon>Mucoromycotina</taxon>
        <taxon>Mucoromycetes</taxon>
        <taxon>Mucorales</taxon>
        <taxon>Mucorineae</taxon>
        <taxon>Rhizopodaceae</taxon>
        <taxon>Rhizopus</taxon>
    </lineage>
</organism>
<sequence>MLGLTELKIPDSLEDLPKLVLDISKILKVLDVFHRVCVPMSDSALNNRRTTIITNLSTSQLFTTSQDRNRDSSLKRQHN</sequence>
<evidence type="ECO:0000313" key="2">
    <source>
        <dbReference type="Proteomes" id="UP000716291"/>
    </source>
</evidence>
<protein>
    <submittedName>
        <fullName evidence="1">Uncharacterized protein</fullName>
    </submittedName>
</protein>
<proteinExistence type="predicted"/>
<dbReference type="AlphaFoldDB" id="A0A9P6WSV3"/>
<accession>A0A9P6WSV3</accession>
<dbReference type="OrthoDB" id="2230257at2759"/>
<name>A0A9P6WSV3_RHIOR</name>
<evidence type="ECO:0000313" key="1">
    <source>
        <dbReference type="EMBL" id="KAG1276827.1"/>
    </source>
</evidence>
<gene>
    <name evidence="1" type="ORF">G6F64_014770</name>
</gene>
<keyword evidence="2" id="KW-1185">Reference proteome</keyword>